<dbReference type="InterPro" id="IPR005804">
    <property type="entry name" value="FA_desaturase_dom"/>
</dbReference>
<dbReference type="InterPro" id="IPR018506">
    <property type="entry name" value="Cyt_B5_heme-BS"/>
</dbReference>
<sequence>MTTSEPQIFTRKEFEKINQAVKDGDSDAKKYIIIDNKLYDVTEFVEDHPGGAAVLLTHGHATDVFHAMHPDSAYEVLANYYAGDLEPDTKPVDAKSENSASFATEMRDLRDKLRKEGYFHSSKLFYAYKVLSTLGLCAAGLALLYAYGRTSTLAVVASAFIIGIFWQQCGWLAHDFGHHQCFEDRSINDVLVVFLGNFCQGFSLSWWKNKHNTHHASTNVHGQDPDIDTAPVLLWDEYASAAYYGSLDEEPTMLSRFIAESVLPYQTRYYFFVLGFARFSWALQSLIYSFNQGSLNKSAKLNLYERACLISHWAIFTYCTIAWNSSFYNMVLFFLISQATTGYTLALVFALNHNGMPVISEEKAETMEFFEIQVVTGRDVTLSPLGDWFMGGLNYQIEHHVFPNMPRHNLPKVKPMVKALCQKYDIYYHDTGFWKGTMEVLKTLDVASNMSLQLTYKCRIDYINTFFLSSSSTPILGPSTLHSFTYTMFNLQAPIIRQFIQHIASKFQSTPNNHDYYNSASKKSPSLSLYSTQNTEDDDQEDYFRYAPSSIYSADSFCGKSITTTPDSVFEKTYVSFPDFTLSTTSNRALFTRPEVMAATATPIFYNTPRSKPIWIA</sequence>
<dbReference type="PROSITE" id="PS50255">
    <property type="entry name" value="CYTOCHROME_B5_2"/>
    <property type="match status" value="1"/>
</dbReference>
<evidence type="ECO:0000256" key="10">
    <source>
        <dbReference type="ARBA" id="ARBA00023136"/>
    </source>
</evidence>
<feature type="transmembrane region" description="Helical" evidence="11">
    <location>
        <begin position="330"/>
        <end position="351"/>
    </location>
</feature>
<evidence type="ECO:0000256" key="5">
    <source>
        <dbReference type="ARBA" id="ARBA00022723"/>
    </source>
</evidence>
<keyword evidence="7" id="KW-0560">Oxidoreductase</keyword>
<dbReference type="InterPro" id="IPR012171">
    <property type="entry name" value="Fatty_acid_desaturase"/>
</dbReference>
<evidence type="ECO:0000259" key="12">
    <source>
        <dbReference type="PROSITE" id="PS50255"/>
    </source>
</evidence>
<name>A0A0C9M6J9_9FUNG</name>
<dbReference type="GO" id="GO:0006629">
    <property type="term" value="P:lipid metabolic process"/>
    <property type="evidence" value="ECO:0007669"/>
    <property type="project" value="UniProtKB-KW"/>
</dbReference>
<dbReference type="CDD" id="cd03506">
    <property type="entry name" value="Delta6-FADS-like"/>
    <property type="match status" value="1"/>
</dbReference>
<evidence type="ECO:0000256" key="9">
    <source>
        <dbReference type="ARBA" id="ARBA00023098"/>
    </source>
</evidence>
<feature type="transmembrane region" description="Helical" evidence="11">
    <location>
        <begin position="186"/>
        <end position="207"/>
    </location>
</feature>
<dbReference type="Gene3D" id="3.10.120.10">
    <property type="entry name" value="Cytochrome b5-like heme/steroid binding domain"/>
    <property type="match status" value="1"/>
</dbReference>
<feature type="transmembrane region" description="Helical" evidence="11">
    <location>
        <begin position="124"/>
        <end position="147"/>
    </location>
</feature>
<keyword evidence="5" id="KW-0479">Metal-binding</keyword>
<keyword evidence="6 11" id="KW-1133">Transmembrane helix</keyword>
<dbReference type="Proteomes" id="UP000053815">
    <property type="component" value="Unassembled WGS sequence"/>
</dbReference>
<organism evidence="13">
    <name type="scientific">Mucor ambiguus</name>
    <dbReference type="NCBI Taxonomy" id="91626"/>
    <lineage>
        <taxon>Eukaryota</taxon>
        <taxon>Fungi</taxon>
        <taxon>Fungi incertae sedis</taxon>
        <taxon>Mucoromycota</taxon>
        <taxon>Mucoromycotina</taxon>
        <taxon>Mucoromycetes</taxon>
        <taxon>Mucorales</taxon>
        <taxon>Mucorineae</taxon>
        <taxon>Mucoraceae</taxon>
        <taxon>Mucor</taxon>
    </lineage>
</organism>
<comment type="similarity">
    <text evidence="2">Belongs to the fatty acid desaturase type 1 family.</text>
</comment>
<dbReference type="Pfam" id="PF00173">
    <property type="entry name" value="Cyt-b5"/>
    <property type="match status" value="1"/>
</dbReference>
<dbReference type="Pfam" id="PF00487">
    <property type="entry name" value="FA_desaturase"/>
    <property type="match status" value="1"/>
</dbReference>
<dbReference type="AlphaFoldDB" id="A0A0C9M6J9"/>
<keyword evidence="3" id="KW-0349">Heme</keyword>
<dbReference type="PRINTS" id="PR00363">
    <property type="entry name" value="CYTOCHROMEB5"/>
</dbReference>
<evidence type="ECO:0000256" key="8">
    <source>
        <dbReference type="ARBA" id="ARBA00023004"/>
    </source>
</evidence>
<dbReference type="SUPFAM" id="SSF55856">
    <property type="entry name" value="Cytochrome b5-like heme/steroid binding domain"/>
    <property type="match status" value="1"/>
</dbReference>
<evidence type="ECO:0000256" key="11">
    <source>
        <dbReference type="SAM" id="Phobius"/>
    </source>
</evidence>
<dbReference type="GO" id="GO:0016020">
    <property type="term" value="C:membrane"/>
    <property type="evidence" value="ECO:0007669"/>
    <property type="project" value="UniProtKB-SubCell"/>
</dbReference>
<proteinExistence type="inferred from homology"/>
<evidence type="ECO:0000256" key="6">
    <source>
        <dbReference type="ARBA" id="ARBA00022989"/>
    </source>
</evidence>
<evidence type="ECO:0000313" key="14">
    <source>
        <dbReference type="Proteomes" id="UP000053815"/>
    </source>
</evidence>
<dbReference type="InterPro" id="IPR036400">
    <property type="entry name" value="Cyt_B5-like_heme/steroid_sf"/>
</dbReference>
<dbReference type="PANTHER" id="PTHR19353:SF88">
    <property type="entry name" value="DELTA(5) FATTY ACID DESATURASE FAT-4"/>
    <property type="match status" value="1"/>
</dbReference>
<dbReference type="GO" id="GO:0020037">
    <property type="term" value="F:heme binding"/>
    <property type="evidence" value="ECO:0007669"/>
    <property type="project" value="InterPro"/>
</dbReference>
<evidence type="ECO:0000313" key="13">
    <source>
        <dbReference type="EMBL" id="GAN05481.1"/>
    </source>
</evidence>
<dbReference type="PROSITE" id="PS00191">
    <property type="entry name" value="CYTOCHROME_B5_1"/>
    <property type="match status" value="1"/>
</dbReference>
<protein>
    <submittedName>
        <fullName evidence="13">Microsomal delta-6 desaturase</fullName>
    </submittedName>
</protein>
<dbReference type="InterPro" id="IPR001199">
    <property type="entry name" value="Cyt_B5-like_heme/steroid-bd"/>
</dbReference>
<dbReference type="GO" id="GO:0016717">
    <property type="term" value="F:oxidoreductase activity, acting on paired donors, with oxidation of a pair of donors resulting in the reduction of molecular oxygen to two molecules of water"/>
    <property type="evidence" value="ECO:0007669"/>
    <property type="project" value="TreeGrafter"/>
</dbReference>
<keyword evidence="9" id="KW-0443">Lipid metabolism</keyword>
<evidence type="ECO:0000256" key="7">
    <source>
        <dbReference type="ARBA" id="ARBA00023002"/>
    </source>
</evidence>
<dbReference type="SMART" id="SM01117">
    <property type="entry name" value="Cyt-b5"/>
    <property type="match status" value="1"/>
</dbReference>
<feature type="transmembrane region" description="Helical" evidence="11">
    <location>
        <begin position="153"/>
        <end position="174"/>
    </location>
</feature>
<evidence type="ECO:0000256" key="4">
    <source>
        <dbReference type="ARBA" id="ARBA00022692"/>
    </source>
</evidence>
<feature type="domain" description="Cytochrome b5 heme-binding" evidence="12">
    <location>
        <begin position="6"/>
        <end position="86"/>
    </location>
</feature>
<dbReference type="OrthoDB" id="260091at2759"/>
<keyword evidence="8" id="KW-0408">Iron</keyword>
<keyword evidence="14" id="KW-1185">Reference proteome</keyword>
<dbReference type="PANTHER" id="PTHR19353">
    <property type="entry name" value="FATTY ACID DESATURASE 2"/>
    <property type="match status" value="1"/>
</dbReference>
<dbReference type="EMBL" id="DF836382">
    <property type="protein sequence ID" value="GAN05481.1"/>
    <property type="molecule type" value="Genomic_DNA"/>
</dbReference>
<accession>A0A0C9M6J9</accession>
<evidence type="ECO:0000256" key="1">
    <source>
        <dbReference type="ARBA" id="ARBA00004141"/>
    </source>
</evidence>
<dbReference type="GO" id="GO:0046872">
    <property type="term" value="F:metal ion binding"/>
    <property type="evidence" value="ECO:0007669"/>
    <property type="project" value="UniProtKB-KW"/>
</dbReference>
<comment type="subcellular location">
    <subcellularLocation>
        <location evidence="1">Membrane</location>
        <topology evidence="1">Multi-pass membrane protein</topology>
    </subcellularLocation>
</comment>
<evidence type="ECO:0000256" key="2">
    <source>
        <dbReference type="ARBA" id="ARBA00009295"/>
    </source>
</evidence>
<dbReference type="STRING" id="91626.A0A0C9M6J9"/>
<gene>
    <name evidence="13" type="ORF">MAM1_0093c04952</name>
</gene>
<keyword evidence="4 11" id="KW-0812">Transmembrane</keyword>
<reference evidence="13" key="1">
    <citation type="submission" date="2014-09" db="EMBL/GenBank/DDBJ databases">
        <title>Draft genome sequence of an oleaginous Mucoromycotina fungus Mucor ambiguus NBRC6742.</title>
        <authorList>
            <person name="Takeda I."/>
            <person name="Yamane N."/>
            <person name="Morita T."/>
            <person name="Tamano K."/>
            <person name="Machida M."/>
            <person name="Baker S."/>
            <person name="Koike H."/>
        </authorList>
    </citation>
    <scope>NUCLEOTIDE SEQUENCE</scope>
    <source>
        <strain evidence="13">NBRC 6742</strain>
    </source>
</reference>
<evidence type="ECO:0000256" key="3">
    <source>
        <dbReference type="ARBA" id="ARBA00022617"/>
    </source>
</evidence>
<keyword evidence="10 11" id="KW-0472">Membrane</keyword>